<dbReference type="Proteomes" id="UP000792457">
    <property type="component" value="Unassembled WGS sequence"/>
</dbReference>
<dbReference type="SMART" id="SM00248">
    <property type="entry name" value="ANK"/>
    <property type="match status" value="2"/>
</dbReference>
<dbReference type="AlphaFoldDB" id="A0A8K0KGE5"/>
<dbReference type="Gene3D" id="1.25.40.20">
    <property type="entry name" value="Ankyrin repeat-containing domain"/>
    <property type="match status" value="1"/>
</dbReference>
<dbReference type="PROSITE" id="PS50297">
    <property type="entry name" value="ANK_REP_REGION"/>
    <property type="match status" value="1"/>
</dbReference>
<dbReference type="InterPro" id="IPR002110">
    <property type="entry name" value="Ankyrin_rpt"/>
</dbReference>
<evidence type="ECO:0000256" key="1">
    <source>
        <dbReference type="PROSITE-ProRule" id="PRU00023"/>
    </source>
</evidence>
<dbReference type="GO" id="GO:0005654">
    <property type="term" value="C:nucleoplasm"/>
    <property type="evidence" value="ECO:0007669"/>
    <property type="project" value="TreeGrafter"/>
</dbReference>
<keyword evidence="3" id="KW-1185">Reference proteome</keyword>
<dbReference type="PANTHER" id="PTHR24149:SF14">
    <property type="entry name" value="ANKYRIN REPEAT DOMAIN 12"/>
    <property type="match status" value="1"/>
</dbReference>
<reference evidence="2" key="1">
    <citation type="submission" date="2013-04" db="EMBL/GenBank/DDBJ databases">
        <authorList>
            <person name="Qu J."/>
            <person name="Murali S.C."/>
            <person name="Bandaranaike D."/>
            <person name="Bellair M."/>
            <person name="Blankenburg K."/>
            <person name="Chao H."/>
            <person name="Dinh H."/>
            <person name="Doddapaneni H."/>
            <person name="Downs B."/>
            <person name="Dugan-Rocha S."/>
            <person name="Elkadiri S."/>
            <person name="Gnanaolivu R.D."/>
            <person name="Hernandez B."/>
            <person name="Javaid M."/>
            <person name="Jayaseelan J.C."/>
            <person name="Lee S."/>
            <person name="Li M."/>
            <person name="Ming W."/>
            <person name="Munidasa M."/>
            <person name="Muniz J."/>
            <person name="Nguyen L."/>
            <person name="Ongeri F."/>
            <person name="Osuji N."/>
            <person name="Pu L.-L."/>
            <person name="Puazo M."/>
            <person name="Qu C."/>
            <person name="Quiroz J."/>
            <person name="Raj R."/>
            <person name="Weissenberger G."/>
            <person name="Xin Y."/>
            <person name="Zou X."/>
            <person name="Han Y."/>
            <person name="Richards S."/>
            <person name="Worley K."/>
            <person name="Muzny D."/>
            <person name="Gibbs R."/>
        </authorList>
    </citation>
    <scope>NUCLEOTIDE SEQUENCE</scope>
    <source>
        <strain evidence="2">Sampled in the wild</strain>
    </source>
</reference>
<name>A0A8K0KGE5_LADFU</name>
<keyword evidence="1" id="KW-0040">ANK repeat</keyword>
<comment type="caution">
    <text evidence="2">The sequence shown here is derived from an EMBL/GenBank/DDBJ whole genome shotgun (WGS) entry which is preliminary data.</text>
</comment>
<sequence>MVLSWTPLHEACNRGWENVAKSLLNAGASVDARGLDDETPLHDAAVNGHVNVSPLRISSGQMSSLHPDNSFPRCFSLPLILPEQQNHPFSPNTLSSAVFCLRLIFQMLISA</sequence>
<evidence type="ECO:0000313" key="3">
    <source>
        <dbReference type="Proteomes" id="UP000792457"/>
    </source>
</evidence>
<dbReference type="OrthoDB" id="5806726at2759"/>
<dbReference type="SUPFAM" id="SSF48403">
    <property type="entry name" value="Ankyrin repeat"/>
    <property type="match status" value="1"/>
</dbReference>
<dbReference type="PROSITE" id="PS50088">
    <property type="entry name" value="ANK_REPEAT"/>
    <property type="match status" value="1"/>
</dbReference>
<feature type="repeat" description="ANK" evidence="1">
    <location>
        <begin position="3"/>
        <end position="35"/>
    </location>
</feature>
<evidence type="ECO:0000313" key="2">
    <source>
        <dbReference type="EMBL" id="KAG8233843.1"/>
    </source>
</evidence>
<dbReference type="Pfam" id="PF12796">
    <property type="entry name" value="Ank_2"/>
    <property type="match status" value="1"/>
</dbReference>
<dbReference type="PANTHER" id="PTHR24149">
    <property type="entry name" value="ANKYRIN REPEAT DOMAIN-CONTAINING PROTEIN 12"/>
    <property type="match status" value="1"/>
</dbReference>
<proteinExistence type="predicted"/>
<dbReference type="InterPro" id="IPR053210">
    <property type="entry name" value="ANKRD12"/>
</dbReference>
<dbReference type="EMBL" id="KZ308748">
    <property type="protein sequence ID" value="KAG8233843.1"/>
    <property type="molecule type" value="Genomic_DNA"/>
</dbReference>
<accession>A0A8K0KGE5</accession>
<reference evidence="2" key="2">
    <citation type="submission" date="2017-10" db="EMBL/GenBank/DDBJ databases">
        <title>Ladona fulva Genome sequencing and assembly.</title>
        <authorList>
            <person name="Murali S."/>
            <person name="Richards S."/>
            <person name="Bandaranaike D."/>
            <person name="Bellair M."/>
            <person name="Blankenburg K."/>
            <person name="Chao H."/>
            <person name="Dinh H."/>
            <person name="Doddapaneni H."/>
            <person name="Dugan-Rocha S."/>
            <person name="Elkadiri S."/>
            <person name="Gnanaolivu R."/>
            <person name="Hernandez B."/>
            <person name="Skinner E."/>
            <person name="Javaid M."/>
            <person name="Lee S."/>
            <person name="Li M."/>
            <person name="Ming W."/>
            <person name="Munidasa M."/>
            <person name="Muniz J."/>
            <person name="Nguyen L."/>
            <person name="Hughes D."/>
            <person name="Osuji N."/>
            <person name="Pu L.-L."/>
            <person name="Puazo M."/>
            <person name="Qu C."/>
            <person name="Quiroz J."/>
            <person name="Raj R."/>
            <person name="Weissenberger G."/>
            <person name="Xin Y."/>
            <person name="Zou X."/>
            <person name="Han Y."/>
            <person name="Worley K."/>
            <person name="Muzny D."/>
            <person name="Gibbs R."/>
        </authorList>
    </citation>
    <scope>NUCLEOTIDE SEQUENCE</scope>
    <source>
        <strain evidence="2">Sampled in the wild</strain>
    </source>
</reference>
<dbReference type="InterPro" id="IPR036770">
    <property type="entry name" value="Ankyrin_rpt-contain_sf"/>
</dbReference>
<gene>
    <name evidence="2" type="ORF">J437_LFUL006866</name>
</gene>
<organism evidence="2 3">
    <name type="scientific">Ladona fulva</name>
    <name type="common">Scarce chaser dragonfly</name>
    <name type="synonym">Libellula fulva</name>
    <dbReference type="NCBI Taxonomy" id="123851"/>
    <lineage>
        <taxon>Eukaryota</taxon>
        <taxon>Metazoa</taxon>
        <taxon>Ecdysozoa</taxon>
        <taxon>Arthropoda</taxon>
        <taxon>Hexapoda</taxon>
        <taxon>Insecta</taxon>
        <taxon>Pterygota</taxon>
        <taxon>Palaeoptera</taxon>
        <taxon>Odonata</taxon>
        <taxon>Epiprocta</taxon>
        <taxon>Anisoptera</taxon>
        <taxon>Libelluloidea</taxon>
        <taxon>Libellulidae</taxon>
        <taxon>Ladona</taxon>
    </lineage>
</organism>
<protein>
    <submittedName>
        <fullName evidence="2">Uncharacterized protein</fullName>
    </submittedName>
</protein>